<accession>A0ABP4BAK2</accession>
<evidence type="ECO:0000256" key="5">
    <source>
        <dbReference type="ARBA" id="ARBA00023136"/>
    </source>
</evidence>
<feature type="transmembrane region" description="Helical" evidence="6">
    <location>
        <begin position="45"/>
        <end position="64"/>
    </location>
</feature>
<evidence type="ECO:0000256" key="3">
    <source>
        <dbReference type="ARBA" id="ARBA00022692"/>
    </source>
</evidence>
<name>A0ABP4BAK2_9PSEU</name>
<protein>
    <submittedName>
        <fullName evidence="7">Cytochrome c oxidase assembly protein</fullName>
    </submittedName>
</protein>
<feature type="transmembrane region" description="Helical" evidence="6">
    <location>
        <begin position="312"/>
        <end position="332"/>
    </location>
</feature>
<feature type="transmembrane region" description="Helical" evidence="6">
    <location>
        <begin position="190"/>
        <end position="209"/>
    </location>
</feature>
<keyword evidence="8" id="KW-1185">Reference proteome</keyword>
<dbReference type="InterPro" id="IPR019108">
    <property type="entry name" value="Caa3_assmbl_CtaG-rel"/>
</dbReference>
<feature type="transmembrane region" description="Helical" evidence="6">
    <location>
        <begin position="71"/>
        <end position="91"/>
    </location>
</feature>
<feature type="transmembrane region" description="Helical" evidence="6">
    <location>
        <begin position="279"/>
        <end position="300"/>
    </location>
</feature>
<evidence type="ECO:0000313" key="7">
    <source>
        <dbReference type="EMBL" id="GAA0948388.1"/>
    </source>
</evidence>
<feature type="transmembrane region" description="Helical" evidence="6">
    <location>
        <begin position="397"/>
        <end position="414"/>
    </location>
</feature>
<reference evidence="8" key="1">
    <citation type="journal article" date="2019" name="Int. J. Syst. Evol. Microbiol.">
        <title>The Global Catalogue of Microorganisms (GCM) 10K type strain sequencing project: providing services to taxonomists for standard genome sequencing and annotation.</title>
        <authorList>
            <consortium name="The Broad Institute Genomics Platform"/>
            <consortium name="The Broad Institute Genome Sequencing Center for Infectious Disease"/>
            <person name="Wu L."/>
            <person name="Ma J."/>
        </authorList>
    </citation>
    <scope>NUCLEOTIDE SEQUENCE [LARGE SCALE GENOMIC DNA]</scope>
    <source>
        <strain evidence="8">JCM 11117</strain>
    </source>
</reference>
<feature type="transmembrane region" description="Helical" evidence="6">
    <location>
        <begin position="246"/>
        <end position="267"/>
    </location>
</feature>
<dbReference type="EMBL" id="BAAAHP010000143">
    <property type="protein sequence ID" value="GAA0948388.1"/>
    <property type="molecule type" value="Genomic_DNA"/>
</dbReference>
<feature type="transmembrane region" description="Helical" evidence="6">
    <location>
        <begin position="479"/>
        <end position="500"/>
    </location>
</feature>
<keyword evidence="4 6" id="KW-1133">Transmembrane helix</keyword>
<keyword evidence="2" id="KW-1003">Cell membrane</keyword>
<evidence type="ECO:0000313" key="8">
    <source>
        <dbReference type="Proteomes" id="UP001499967"/>
    </source>
</evidence>
<sequence>MPVWESPEGIGVKPLYTAADLAGVALGDVLDPRRFDLYPALEEPMAWLIAAAGLLVVAAGGALVQQWRWVPAFAVLAVAASVPSAVVGPAATGANHDWTSDASALQAVGGVLVGLLASLLRQRARGDADEVVERRCRRFVVVLGTALLVSALVLTVLRAGSGPLIATPWGTVAVLRIAVLGIVVVAGARLALAGAVCAVVFGAVLARWVPPRFLERSDTPGETLIGHDLPDPVTVARLLLDWRFNILFGTAALLLAGGYLLAVRRLARRGDGWPRGRTVAWLAGCAVLLLATSSGLGRFSPGVFSVHMVTHMALNMLVPVLLAIGGPVTLALRALPVAGRGGAPGPREWLAGLVGSRTARAAAHPLVALALFVGSFYALYLTGLFDAALRYHWAHQLMNLHFLAVGYLFFWPLVGSDPAPVRLPHLGRLAVLLAAMPFHAFFGIVVMSSDRLLGGDFYRSLALPWLPDLAADQQLGGGIAWASGEVPMLLVVIVLLTRWARDDAREASRSDRRADADGDAELAAYNAMLARLAGSDR</sequence>
<dbReference type="Proteomes" id="UP001499967">
    <property type="component" value="Unassembled WGS sequence"/>
</dbReference>
<comment type="caution">
    <text evidence="7">The sequence shown here is derived from an EMBL/GenBank/DDBJ whole genome shotgun (WGS) entry which is preliminary data.</text>
</comment>
<gene>
    <name evidence="7" type="ORF">GCM10009559_48020</name>
</gene>
<evidence type="ECO:0000256" key="4">
    <source>
        <dbReference type="ARBA" id="ARBA00022989"/>
    </source>
</evidence>
<evidence type="ECO:0000256" key="6">
    <source>
        <dbReference type="SAM" id="Phobius"/>
    </source>
</evidence>
<keyword evidence="3 6" id="KW-0812">Transmembrane</keyword>
<proteinExistence type="predicted"/>
<dbReference type="Pfam" id="PF09678">
    <property type="entry name" value="Caa3_CtaG"/>
    <property type="match status" value="1"/>
</dbReference>
<feature type="transmembrane region" description="Helical" evidence="6">
    <location>
        <begin position="140"/>
        <end position="160"/>
    </location>
</feature>
<feature type="transmembrane region" description="Helical" evidence="6">
    <location>
        <begin position="366"/>
        <end position="385"/>
    </location>
</feature>
<evidence type="ECO:0000256" key="1">
    <source>
        <dbReference type="ARBA" id="ARBA00004651"/>
    </source>
</evidence>
<keyword evidence="5 6" id="KW-0472">Membrane</keyword>
<feature type="transmembrane region" description="Helical" evidence="6">
    <location>
        <begin position="426"/>
        <end position="447"/>
    </location>
</feature>
<feature type="transmembrane region" description="Helical" evidence="6">
    <location>
        <begin position="166"/>
        <end position="185"/>
    </location>
</feature>
<comment type="subcellular location">
    <subcellularLocation>
        <location evidence="1">Cell membrane</location>
        <topology evidence="1">Multi-pass membrane protein</topology>
    </subcellularLocation>
</comment>
<organism evidence="7 8">
    <name type="scientific">Pseudonocardia zijingensis</name>
    <dbReference type="NCBI Taxonomy" id="153376"/>
    <lineage>
        <taxon>Bacteria</taxon>
        <taxon>Bacillati</taxon>
        <taxon>Actinomycetota</taxon>
        <taxon>Actinomycetes</taxon>
        <taxon>Pseudonocardiales</taxon>
        <taxon>Pseudonocardiaceae</taxon>
        <taxon>Pseudonocardia</taxon>
    </lineage>
</organism>
<evidence type="ECO:0000256" key="2">
    <source>
        <dbReference type="ARBA" id="ARBA00022475"/>
    </source>
</evidence>
<feature type="transmembrane region" description="Helical" evidence="6">
    <location>
        <begin position="103"/>
        <end position="120"/>
    </location>
</feature>